<protein>
    <submittedName>
        <fullName evidence="1">DUF1013 domain-containing protein</fullName>
    </submittedName>
</protein>
<proteinExistence type="predicted"/>
<reference evidence="1 2" key="1">
    <citation type="submission" date="2022-10" db="EMBL/GenBank/DDBJ databases">
        <title>Host association and intracellularity evolved multiple times independently in the Rickettsiales.</title>
        <authorList>
            <person name="Castelli M."/>
            <person name="Nardi T."/>
            <person name="Gammuto L."/>
            <person name="Bellinzona G."/>
            <person name="Sabaneyeva E."/>
            <person name="Potekhin A."/>
            <person name="Serra V."/>
            <person name="Petroni G."/>
            <person name="Sassera D."/>
        </authorList>
    </citation>
    <scope>NUCLEOTIDE SEQUENCE [LARGE SCALE GENOMIC DNA]</scope>
    <source>
        <strain evidence="1 2">Kr 154-4</strain>
    </source>
</reference>
<dbReference type="Pfam" id="PF06242">
    <property type="entry name" value="TrcR"/>
    <property type="match status" value="1"/>
</dbReference>
<organism evidence="1 2">
    <name type="scientific">Candidatus Trichorickettsia mobilis</name>
    <dbReference type="NCBI Taxonomy" id="1346319"/>
    <lineage>
        <taxon>Bacteria</taxon>
        <taxon>Pseudomonadati</taxon>
        <taxon>Pseudomonadota</taxon>
        <taxon>Alphaproteobacteria</taxon>
        <taxon>Rickettsiales</taxon>
        <taxon>Rickettsiaceae</taxon>
        <taxon>Rickettsieae</taxon>
        <taxon>Candidatus Trichorickettsia</taxon>
    </lineage>
</organism>
<dbReference type="EMBL" id="CP112932">
    <property type="protein sequence ID" value="WPY01088.1"/>
    <property type="molecule type" value="Genomic_DNA"/>
</dbReference>
<dbReference type="Proteomes" id="UP001326613">
    <property type="component" value="Chromosome"/>
</dbReference>
<sequence length="189" mass="21286">MHMQQNPKVPILPKATAIWLVEHTTLTFKQIADFCGVHELEVKGIADGDVAGGIMGVDPVSVSNQLTREEIERCSKDPNAKLKISSSVAYELVTKKKKPSKYTPIARRQDKPDAIYWLLKNCSDIQDNQIIKLLGTTKSTIAAIRDRSHWNIKNIRPRDPVLLGICSQIELDRLMEQIKVIPPKPELKL</sequence>
<evidence type="ECO:0000313" key="1">
    <source>
        <dbReference type="EMBL" id="WPY01088.1"/>
    </source>
</evidence>
<accession>A0ABZ0UVT0</accession>
<keyword evidence="2" id="KW-1185">Reference proteome</keyword>
<gene>
    <name evidence="1" type="ORF">Trichorick_00986</name>
</gene>
<name>A0ABZ0UVT0_9RICK</name>
<dbReference type="InterPro" id="IPR010421">
    <property type="entry name" value="TrcR"/>
</dbReference>
<evidence type="ECO:0000313" key="2">
    <source>
        <dbReference type="Proteomes" id="UP001326613"/>
    </source>
</evidence>